<organism evidence="2">
    <name type="scientific">freshwater metagenome</name>
    <dbReference type="NCBI Taxonomy" id="449393"/>
    <lineage>
        <taxon>unclassified sequences</taxon>
        <taxon>metagenomes</taxon>
        <taxon>ecological metagenomes</taxon>
    </lineage>
</organism>
<dbReference type="SUPFAM" id="SSF53335">
    <property type="entry name" value="S-adenosyl-L-methionine-dependent methyltransferases"/>
    <property type="match status" value="1"/>
</dbReference>
<dbReference type="Pfam" id="PF08242">
    <property type="entry name" value="Methyltransf_12"/>
    <property type="match status" value="1"/>
</dbReference>
<evidence type="ECO:0000259" key="1">
    <source>
        <dbReference type="Pfam" id="PF08242"/>
    </source>
</evidence>
<name>A0A6J7G028_9ZZZZ</name>
<proteinExistence type="predicted"/>
<protein>
    <submittedName>
        <fullName evidence="2">Unannotated protein</fullName>
    </submittedName>
</protein>
<accession>A0A6J7G028</accession>
<dbReference type="InterPro" id="IPR029063">
    <property type="entry name" value="SAM-dependent_MTases_sf"/>
</dbReference>
<reference evidence="2" key="1">
    <citation type="submission" date="2020-05" db="EMBL/GenBank/DDBJ databases">
        <authorList>
            <person name="Chiriac C."/>
            <person name="Salcher M."/>
            <person name="Ghai R."/>
            <person name="Kavagutti S V."/>
        </authorList>
    </citation>
    <scope>NUCLEOTIDE SEQUENCE</scope>
</reference>
<gene>
    <name evidence="2" type="ORF">UFOPK3564_00609</name>
</gene>
<feature type="domain" description="Methyltransferase type 12" evidence="1">
    <location>
        <begin position="65"/>
        <end position="171"/>
    </location>
</feature>
<dbReference type="EMBL" id="CAFBMK010000021">
    <property type="protein sequence ID" value="CAB4901592.1"/>
    <property type="molecule type" value="Genomic_DNA"/>
</dbReference>
<dbReference type="Gene3D" id="3.40.50.150">
    <property type="entry name" value="Vaccinia Virus protein VP39"/>
    <property type="match status" value="1"/>
</dbReference>
<dbReference type="AlphaFoldDB" id="A0A6J7G028"/>
<dbReference type="InterPro" id="IPR013217">
    <property type="entry name" value="Methyltransf_12"/>
</dbReference>
<evidence type="ECO:0000313" key="2">
    <source>
        <dbReference type="EMBL" id="CAB4901592.1"/>
    </source>
</evidence>
<sequence length="299" mass="32488">MPSETPAPDTAARSLAHWSEAGRREMEAFYALARLDYRLLAEALDYPELFRGVRDRAGGGEITLLDVACGSGKFPEALLEHTDLPALADDGLRVAYDLLDPAPFSLTEAAAVLRPPFQEAASHEVTMEDLDAGVGPFDVVWATHALYALQPGNVDAAAMRMLEALAPHGVLLLAQGTHDGHYLAFYRAFLEGVRGGEGTEYVSCEQVTDALRRAGAGDTHGVDVRRLSYEHVVQDDDREVLEGFLQRCAFDDTVSLEEMRAAPVLGDYLDACHDAEAGVHRFRQEVDLVLLTPTDGIPA</sequence>